<organism evidence="1 2">
    <name type="scientific">Halorubrum distributum</name>
    <dbReference type="NCBI Taxonomy" id="29283"/>
    <lineage>
        <taxon>Archaea</taxon>
        <taxon>Methanobacteriati</taxon>
        <taxon>Methanobacteriota</taxon>
        <taxon>Stenosarchaea group</taxon>
        <taxon>Halobacteria</taxon>
        <taxon>Halobacteriales</taxon>
        <taxon>Haloferacaceae</taxon>
        <taxon>Halorubrum</taxon>
        <taxon>Halorubrum distributum group</taxon>
    </lineage>
</organism>
<comment type="caution">
    <text evidence="1">The sequence shown here is derived from an EMBL/GenBank/DDBJ whole genome shotgun (WGS) entry which is preliminary data.</text>
</comment>
<dbReference type="AlphaFoldDB" id="A0A6B1IHH3"/>
<name>A0A6B1IHH3_9EURY</name>
<gene>
    <name evidence="1" type="ORF">GLW30_02540</name>
</gene>
<sequence length="148" mass="16527">MSPNSGERQPIFPEISLAEVDGDKEDLVAIFPMREEGIQFLNQANAWGSVNLKREPKFVALYVSGDYKQLRYLCSVDSITPVSDVDSSIQTKLKEHNAYDPTKYVISFTNIFVLKHPIPFSGGQQGIIRGLQYTTLETLVNANGTDEL</sequence>
<proteinExistence type="predicted"/>
<protein>
    <submittedName>
        <fullName evidence="1">Uncharacterized protein</fullName>
    </submittedName>
</protein>
<accession>A0A6B1IHH3</accession>
<dbReference type="RefSeq" id="WP_159357905.1">
    <property type="nucleotide sequence ID" value="NZ_WMFC01000002.1"/>
</dbReference>
<dbReference type="EMBL" id="WMFC01000002">
    <property type="protein sequence ID" value="MYL66610.1"/>
    <property type="molecule type" value="Genomic_DNA"/>
</dbReference>
<evidence type="ECO:0000313" key="1">
    <source>
        <dbReference type="EMBL" id="MYL66610.1"/>
    </source>
</evidence>
<evidence type="ECO:0000313" key="2">
    <source>
        <dbReference type="Proteomes" id="UP000452321"/>
    </source>
</evidence>
<dbReference type="Proteomes" id="UP000452321">
    <property type="component" value="Unassembled WGS sequence"/>
</dbReference>
<reference evidence="1 2" key="1">
    <citation type="submission" date="2019-11" db="EMBL/GenBank/DDBJ databases">
        <title>Genome sequences of 17 halophilic strains isolated from different environments.</title>
        <authorList>
            <person name="Furrow R.E."/>
        </authorList>
    </citation>
    <scope>NUCLEOTIDE SEQUENCE [LARGE SCALE GENOMIC DNA]</scope>
    <source>
        <strain evidence="1 2">22502_06_Cabo</strain>
    </source>
</reference>